<dbReference type="STRING" id="69771.A0A1V6PL83"/>
<feature type="compositionally biased region" description="Acidic residues" evidence="1">
    <location>
        <begin position="345"/>
        <end position="358"/>
    </location>
</feature>
<accession>A0A1V6PL83</accession>
<sequence length="556" mass="61817">MRLKDAPAACEAKDHEIFMTALKSNRGKCIRLVELHEHQTPDTFWRTGDPQGRPPRSEKDKARMRLVATVSYKNGQPVFPPANTRLSDELVYLATKFLRAAIRGKDYPYDFLPNGDIRPERVPSGVGPIVWAHGLPHFPVYKGYYILCGRKHAKWIGWLLNVPNWLTKKKFPVWTIGAVVAPASALGIPRAIERQLRVHKPSGTKDVEKGSEKYVGSYDVVQKAHYDHSVIPTNSSGGYHVGPIYQIPGYQIRVGPDWADGRSADIVDHEMFLANGLEAFDYNEALKKPYVNEKCPQAEKDGLHAIDEEADDAENGLENIIEHEDEESTEAGDYLDYTNAEDSDYEYEETVEDDDLTDNSEGGKSDIAMSGHLVAAKKVVKTTKPKVARANKSKTVPQPFKITKQVAKAKGTAPRTTEASKAPEITLGVKNLVNLPDSKSIQAGKVLKAEPQQSTQQSIVENMDHNRAEAVSSGTLKTLTEEEIRRGATRLAEIAYEAIRNKDKDTNTNNDKNTNKDIAPRAPAELELELDEILEKATAFSNLVKAAIKDLQEENK</sequence>
<feature type="region of interest" description="Disordered" evidence="1">
    <location>
        <begin position="345"/>
        <end position="369"/>
    </location>
</feature>
<dbReference type="AlphaFoldDB" id="A0A1V6PL83"/>
<evidence type="ECO:0000313" key="3">
    <source>
        <dbReference type="Proteomes" id="UP000191522"/>
    </source>
</evidence>
<evidence type="ECO:0000256" key="1">
    <source>
        <dbReference type="SAM" id="MobiDB-lite"/>
    </source>
</evidence>
<dbReference type="Proteomes" id="UP000191522">
    <property type="component" value="Unassembled WGS sequence"/>
</dbReference>
<evidence type="ECO:0000313" key="2">
    <source>
        <dbReference type="EMBL" id="OQD77653.1"/>
    </source>
</evidence>
<dbReference type="OrthoDB" id="4471998at2759"/>
<feature type="region of interest" description="Disordered" evidence="1">
    <location>
        <begin position="502"/>
        <end position="522"/>
    </location>
</feature>
<keyword evidence="3" id="KW-1185">Reference proteome</keyword>
<dbReference type="EMBL" id="MDYL01000002">
    <property type="protein sequence ID" value="OQD77653.1"/>
    <property type="molecule type" value="Genomic_DNA"/>
</dbReference>
<name>A0A1V6PL83_PENDC</name>
<comment type="caution">
    <text evidence="2">The sequence shown here is derived from an EMBL/GenBank/DDBJ whole genome shotgun (WGS) entry which is preliminary data.</text>
</comment>
<organism evidence="2 3">
    <name type="scientific">Penicillium decumbens</name>
    <dbReference type="NCBI Taxonomy" id="69771"/>
    <lineage>
        <taxon>Eukaryota</taxon>
        <taxon>Fungi</taxon>
        <taxon>Dikarya</taxon>
        <taxon>Ascomycota</taxon>
        <taxon>Pezizomycotina</taxon>
        <taxon>Eurotiomycetes</taxon>
        <taxon>Eurotiomycetidae</taxon>
        <taxon>Eurotiales</taxon>
        <taxon>Aspergillaceae</taxon>
        <taxon>Penicillium</taxon>
    </lineage>
</organism>
<gene>
    <name evidence="2" type="ORF">PENDEC_c002G04558</name>
</gene>
<reference evidence="3" key="1">
    <citation type="journal article" date="2017" name="Nat. Microbiol.">
        <title>Global analysis of biosynthetic gene clusters reveals vast potential of secondary metabolite production in Penicillium species.</title>
        <authorList>
            <person name="Nielsen J.C."/>
            <person name="Grijseels S."/>
            <person name="Prigent S."/>
            <person name="Ji B."/>
            <person name="Dainat J."/>
            <person name="Nielsen K.F."/>
            <person name="Frisvad J.C."/>
            <person name="Workman M."/>
            <person name="Nielsen J."/>
        </authorList>
    </citation>
    <scope>NUCLEOTIDE SEQUENCE [LARGE SCALE GENOMIC DNA]</scope>
    <source>
        <strain evidence="3">IBT 11843</strain>
    </source>
</reference>
<proteinExistence type="predicted"/>
<protein>
    <submittedName>
        <fullName evidence="2">Uncharacterized protein</fullName>
    </submittedName>
</protein>